<feature type="compositionally biased region" description="Low complexity" evidence="10">
    <location>
        <begin position="183"/>
        <end position="195"/>
    </location>
</feature>
<dbReference type="PROSITE" id="PS50261">
    <property type="entry name" value="G_PROTEIN_RECEP_F2_4"/>
    <property type="match status" value="1"/>
</dbReference>
<evidence type="ECO:0000256" key="4">
    <source>
        <dbReference type="ARBA" id="ARBA00022692"/>
    </source>
</evidence>
<evidence type="ECO:0000256" key="7">
    <source>
        <dbReference type="ARBA" id="ARBA00023157"/>
    </source>
</evidence>
<dbReference type="InterPro" id="IPR036790">
    <property type="entry name" value="Frizzled_dom_sf"/>
</dbReference>
<dbReference type="PRINTS" id="PR00489">
    <property type="entry name" value="FRIZZLED"/>
</dbReference>
<keyword evidence="7" id="KW-1015">Disulfide bond</keyword>
<dbReference type="GO" id="GO:0042813">
    <property type="term" value="F:Wnt receptor activity"/>
    <property type="evidence" value="ECO:0007669"/>
    <property type="project" value="TreeGrafter"/>
</dbReference>
<keyword evidence="12" id="KW-0732">Signal</keyword>
<keyword evidence="4 11" id="KW-0812">Transmembrane</keyword>
<protein>
    <recommendedName>
        <fullName evidence="17">Frizzled-4</fullName>
    </recommendedName>
</protein>
<feature type="transmembrane region" description="Helical" evidence="11">
    <location>
        <begin position="448"/>
        <end position="468"/>
    </location>
</feature>
<dbReference type="InterPro" id="IPR000539">
    <property type="entry name" value="Frizzled/Smoothened_7TM"/>
</dbReference>
<comment type="similarity">
    <text evidence="2">Belongs to the G-protein coupled receptor Fz/Smo family.</text>
</comment>
<keyword evidence="5 11" id="KW-1133">Transmembrane helix</keyword>
<dbReference type="InterPro" id="IPR020067">
    <property type="entry name" value="Frizzled_dom"/>
</dbReference>
<dbReference type="PANTHER" id="PTHR11309:SF126">
    <property type="entry name" value="FRIZZLED-2"/>
    <property type="match status" value="1"/>
</dbReference>
<evidence type="ECO:0000256" key="6">
    <source>
        <dbReference type="ARBA" id="ARBA00023136"/>
    </source>
</evidence>
<feature type="signal peptide" evidence="12">
    <location>
        <begin position="1"/>
        <end position="21"/>
    </location>
</feature>
<accession>A0AAW0PZ77</accession>
<dbReference type="SMART" id="SM01330">
    <property type="entry name" value="Frizzled"/>
    <property type="match status" value="1"/>
</dbReference>
<comment type="subcellular location">
    <subcellularLocation>
        <location evidence="1">Membrane</location>
        <topology evidence="1">Multi-pass membrane protein</topology>
    </subcellularLocation>
</comment>
<evidence type="ECO:0000256" key="1">
    <source>
        <dbReference type="ARBA" id="ARBA00004141"/>
    </source>
</evidence>
<keyword evidence="3" id="KW-0217">Developmental protein</keyword>
<keyword evidence="8" id="KW-0675">Receptor</keyword>
<organism evidence="15 16">
    <name type="scientific">Mugilogobius chulae</name>
    <name type="common">yellowstripe goby</name>
    <dbReference type="NCBI Taxonomy" id="88201"/>
    <lineage>
        <taxon>Eukaryota</taxon>
        <taxon>Metazoa</taxon>
        <taxon>Chordata</taxon>
        <taxon>Craniata</taxon>
        <taxon>Vertebrata</taxon>
        <taxon>Euteleostomi</taxon>
        <taxon>Actinopterygii</taxon>
        <taxon>Neopterygii</taxon>
        <taxon>Teleostei</taxon>
        <taxon>Neoteleostei</taxon>
        <taxon>Acanthomorphata</taxon>
        <taxon>Gobiaria</taxon>
        <taxon>Gobiiformes</taxon>
        <taxon>Gobioidei</taxon>
        <taxon>Gobiidae</taxon>
        <taxon>Gobionellinae</taxon>
        <taxon>Mugilogobius</taxon>
    </lineage>
</organism>
<gene>
    <name evidence="15" type="ORF">WMY93_000374</name>
</gene>
<dbReference type="InterPro" id="IPR017981">
    <property type="entry name" value="GPCR_2-like_7TM"/>
</dbReference>
<evidence type="ECO:0000256" key="2">
    <source>
        <dbReference type="ARBA" id="ARBA00008077"/>
    </source>
</evidence>
<feature type="domain" description="FZ" evidence="13">
    <location>
        <begin position="80"/>
        <end position="171"/>
    </location>
</feature>
<evidence type="ECO:0000256" key="12">
    <source>
        <dbReference type="SAM" id="SignalP"/>
    </source>
</evidence>
<evidence type="ECO:0000256" key="5">
    <source>
        <dbReference type="ARBA" id="ARBA00022989"/>
    </source>
</evidence>
<dbReference type="Gene3D" id="1.20.1070.10">
    <property type="entry name" value="Rhodopsin 7-helix transmembrane proteins"/>
    <property type="match status" value="3"/>
</dbReference>
<dbReference type="EMBL" id="JBBPFD010000001">
    <property type="protein sequence ID" value="KAK7944646.1"/>
    <property type="molecule type" value="Genomic_DNA"/>
</dbReference>
<evidence type="ECO:0000256" key="11">
    <source>
        <dbReference type="SAM" id="Phobius"/>
    </source>
</evidence>
<dbReference type="Proteomes" id="UP001460270">
    <property type="component" value="Unassembled WGS sequence"/>
</dbReference>
<dbReference type="AlphaFoldDB" id="A0AAW0PZ77"/>
<proteinExistence type="inferred from homology"/>
<comment type="caution">
    <text evidence="9">Lacks conserved residue(s) required for the propagation of feature annotation.</text>
</comment>
<feature type="domain" description="G-protein coupled receptors family 2 profile 2" evidence="14">
    <location>
        <begin position="310"/>
        <end position="370"/>
    </location>
</feature>
<keyword evidence="16" id="KW-1185">Reference proteome</keyword>
<comment type="caution">
    <text evidence="15">The sequence shown here is derived from an EMBL/GenBank/DDBJ whole genome shotgun (WGS) entry which is preliminary data.</text>
</comment>
<dbReference type="PANTHER" id="PTHR11309">
    <property type="entry name" value="FRIZZLED"/>
    <property type="match status" value="1"/>
</dbReference>
<dbReference type="Pfam" id="PF01534">
    <property type="entry name" value="Frizzled"/>
    <property type="match status" value="2"/>
</dbReference>
<dbReference type="GO" id="GO:0005886">
    <property type="term" value="C:plasma membrane"/>
    <property type="evidence" value="ECO:0007669"/>
    <property type="project" value="TreeGrafter"/>
</dbReference>
<dbReference type="GO" id="GO:0017147">
    <property type="term" value="F:Wnt-protein binding"/>
    <property type="evidence" value="ECO:0007669"/>
    <property type="project" value="TreeGrafter"/>
</dbReference>
<evidence type="ECO:0000313" key="15">
    <source>
        <dbReference type="EMBL" id="KAK7944646.1"/>
    </source>
</evidence>
<evidence type="ECO:0000313" key="16">
    <source>
        <dbReference type="Proteomes" id="UP001460270"/>
    </source>
</evidence>
<dbReference type="GO" id="GO:0035567">
    <property type="term" value="P:non-canonical Wnt signaling pathway"/>
    <property type="evidence" value="ECO:0007669"/>
    <property type="project" value="TreeGrafter"/>
</dbReference>
<dbReference type="GO" id="GO:0060070">
    <property type="term" value="P:canonical Wnt signaling pathway"/>
    <property type="evidence" value="ECO:0007669"/>
    <property type="project" value="TreeGrafter"/>
</dbReference>
<name>A0AAW0PZ77_9GOBI</name>
<evidence type="ECO:0000259" key="14">
    <source>
        <dbReference type="PROSITE" id="PS50261"/>
    </source>
</evidence>
<feature type="transmembrane region" description="Helical" evidence="11">
    <location>
        <begin position="318"/>
        <end position="342"/>
    </location>
</feature>
<dbReference type="InterPro" id="IPR015526">
    <property type="entry name" value="Frizzled/SFRP"/>
</dbReference>
<reference evidence="16" key="1">
    <citation type="submission" date="2024-04" db="EMBL/GenBank/DDBJ databases">
        <title>Salinicola lusitanus LLJ914,a marine bacterium isolated from the Okinawa Trough.</title>
        <authorList>
            <person name="Li J."/>
        </authorList>
    </citation>
    <scope>NUCLEOTIDE SEQUENCE [LARGE SCALE GENOMIC DNA]</scope>
</reference>
<evidence type="ECO:0008006" key="17">
    <source>
        <dbReference type="Google" id="ProtNLM"/>
    </source>
</evidence>
<feature type="region of interest" description="Disordered" evidence="10">
    <location>
        <begin position="148"/>
        <end position="195"/>
    </location>
</feature>
<feature type="compositionally biased region" description="Polar residues" evidence="10">
    <location>
        <begin position="158"/>
        <end position="167"/>
    </location>
</feature>
<feature type="chain" id="PRO_5043968014" description="Frizzled-4" evidence="12">
    <location>
        <begin position="22"/>
        <end position="549"/>
    </location>
</feature>
<evidence type="ECO:0000256" key="10">
    <source>
        <dbReference type="SAM" id="MobiDB-lite"/>
    </source>
</evidence>
<evidence type="ECO:0000256" key="3">
    <source>
        <dbReference type="ARBA" id="ARBA00022473"/>
    </source>
</evidence>
<dbReference type="SUPFAM" id="SSF63501">
    <property type="entry name" value="Frizzled cysteine-rich domain"/>
    <property type="match status" value="1"/>
</dbReference>
<sequence>MERRVPARLVLLPLLLLGTRCLRSKSRSVRRSRCAVQRHRFTTTRPCRPVQARLPGRGGAGGAPVLAAGGDPLLRGPALLLVQLYTPICLRDYKKPLPPCRSVCERARAGWRRSCVSTDSRGRTGCAASFSRSRATGTRCVWTTTAAPAPPRRRCCQNPPSARSSRTCPRRNPTGACPGSTNRARASPAASAASPLVSVRADHPLLQRVRTGQVPHCALPCHSPYLSHEERAFTSFWIGLWSVLCCACHARDRGHVPHRHGAVPVSGAAHHLHVRVLPVRVPGLPRAPGGWARAGGVCREGGVETVRYESTGPALCTLVFLLIYFFGMASCIWWVILSLTWFSPLRSNGAARPSLRHAQYFHLGRGSCPASSPSRCSRSAPWTETLWREFAPWETRTWTTLRGASCSRRSCSTCCSGPGSCSRASCRFSGSAAVIKQGGTKTDKLERLMVRIGLFTVLYTVPATVIVACHFYEQHNRSAWEMTPHVHVRTGPWARAAGLRRVHVEVLHVPPRGHQLRGLGLVRENSGLVEDSVHALLLGDQSHERLHVQ</sequence>
<keyword evidence="6 11" id="KW-0472">Membrane</keyword>
<evidence type="ECO:0000259" key="13">
    <source>
        <dbReference type="PROSITE" id="PS50038"/>
    </source>
</evidence>
<evidence type="ECO:0000256" key="9">
    <source>
        <dbReference type="PROSITE-ProRule" id="PRU00090"/>
    </source>
</evidence>
<dbReference type="PROSITE" id="PS50038">
    <property type="entry name" value="FZ"/>
    <property type="match status" value="1"/>
</dbReference>
<evidence type="ECO:0000256" key="8">
    <source>
        <dbReference type="ARBA" id="ARBA00023170"/>
    </source>
</evidence>